<gene>
    <name evidence="2" type="ORF">ACFY3B_03425</name>
</gene>
<proteinExistence type="predicted"/>
<dbReference type="RefSeq" id="WP_030328537.1">
    <property type="nucleotide sequence ID" value="NZ_JBEZDH010000004.1"/>
</dbReference>
<organism evidence="2 3">
    <name type="scientific">Micromonospora parva</name>
    <dbReference type="NCBI Taxonomy" id="1464048"/>
    <lineage>
        <taxon>Bacteria</taxon>
        <taxon>Bacillati</taxon>
        <taxon>Actinomycetota</taxon>
        <taxon>Actinomycetes</taxon>
        <taxon>Micromonosporales</taxon>
        <taxon>Micromonosporaceae</taxon>
        <taxon>Micromonospora</taxon>
    </lineage>
</organism>
<sequence length="197" mass="21707">MDVDEFWAVVESAGAGLDGRTGDDGEAVAAALVTRLAATSPKRILEFQELFDQLHDALYRWDVWAAAYLIGGGCSDDSFIDFRAGVIALGREWYERVLASPDGLAGHPVVRQAAAEEEDGTLFAESVNYAASEAYEQVTGGDDDAFYEAMKTRQHVAVSIDEAREPDMGVDFDFDDDDEMRRRLPRLAELFLDPSED</sequence>
<dbReference type="Proteomes" id="UP001602287">
    <property type="component" value="Unassembled WGS sequence"/>
</dbReference>
<keyword evidence="3" id="KW-1185">Reference proteome</keyword>
<dbReference type="InterPro" id="IPR025334">
    <property type="entry name" value="DUF4240"/>
</dbReference>
<comment type="caution">
    <text evidence="2">The sequence shown here is derived from an EMBL/GenBank/DDBJ whole genome shotgun (WGS) entry which is preliminary data.</text>
</comment>
<feature type="domain" description="DUF4240" evidence="1">
    <location>
        <begin position="1"/>
        <end position="137"/>
    </location>
</feature>
<evidence type="ECO:0000313" key="3">
    <source>
        <dbReference type="Proteomes" id="UP001602287"/>
    </source>
</evidence>
<dbReference type="Pfam" id="PF14024">
    <property type="entry name" value="DUF4240"/>
    <property type="match status" value="1"/>
</dbReference>
<dbReference type="EMBL" id="JBIAZM010000001">
    <property type="protein sequence ID" value="MFF5198639.1"/>
    <property type="molecule type" value="Genomic_DNA"/>
</dbReference>
<protein>
    <submittedName>
        <fullName evidence="2">DUF4240 domain-containing protein</fullName>
    </submittedName>
</protein>
<evidence type="ECO:0000259" key="1">
    <source>
        <dbReference type="Pfam" id="PF14024"/>
    </source>
</evidence>
<reference evidence="2 3" key="1">
    <citation type="submission" date="2024-10" db="EMBL/GenBank/DDBJ databases">
        <title>The Natural Products Discovery Center: Release of the First 8490 Sequenced Strains for Exploring Actinobacteria Biosynthetic Diversity.</title>
        <authorList>
            <person name="Kalkreuter E."/>
            <person name="Kautsar S.A."/>
            <person name="Yang D."/>
            <person name="Bader C.D."/>
            <person name="Teijaro C.N."/>
            <person name="Fluegel L."/>
            <person name="Davis C.M."/>
            <person name="Simpson J.R."/>
            <person name="Lauterbach L."/>
            <person name="Steele A.D."/>
            <person name="Gui C."/>
            <person name="Meng S."/>
            <person name="Li G."/>
            <person name="Viehrig K."/>
            <person name="Ye F."/>
            <person name="Su P."/>
            <person name="Kiefer A.F."/>
            <person name="Nichols A."/>
            <person name="Cepeda A.J."/>
            <person name="Yan W."/>
            <person name="Fan B."/>
            <person name="Jiang Y."/>
            <person name="Adhikari A."/>
            <person name="Zheng C.-J."/>
            <person name="Schuster L."/>
            <person name="Cowan T.M."/>
            <person name="Smanski M.J."/>
            <person name="Chevrette M.G."/>
            <person name="De Carvalho L.P.S."/>
            <person name="Shen B."/>
        </authorList>
    </citation>
    <scope>NUCLEOTIDE SEQUENCE [LARGE SCALE GENOMIC DNA]</scope>
    <source>
        <strain evidence="2 3">NPDC000140</strain>
    </source>
</reference>
<name>A0ABW6VLX6_9ACTN</name>
<evidence type="ECO:0000313" key="2">
    <source>
        <dbReference type="EMBL" id="MFF5198639.1"/>
    </source>
</evidence>
<accession>A0ABW6VLX6</accession>